<proteinExistence type="predicted"/>
<dbReference type="InterPro" id="IPR043519">
    <property type="entry name" value="NT_sf"/>
</dbReference>
<dbReference type="GO" id="GO:0003700">
    <property type="term" value="F:DNA-binding transcription factor activity"/>
    <property type="evidence" value="ECO:0007669"/>
    <property type="project" value="InterPro"/>
</dbReference>
<dbReference type="InterPro" id="IPR011991">
    <property type="entry name" value="ArsR-like_HTH"/>
</dbReference>
<accession>A0A6J6U8Q9</accession>
<protein>
    <submittedName>
        <fullName evidence="2">Unannotated protein</fullName>
    </submittedName>
</protein>
<dbReference type="AlphaFoldDB" id="A0A6J6U8Q9"/>
<reference evidence="2" key="1">
    <citation type="submission" date="2020-05" db="EMBL/GenBank/DDBJ databases">
        <authorList>
            <person name="Chiriac C."/>
            <person name="Salcher M."/>
            <person name="Ghai R."/>
            <person name="Kavagutti S V."/>
        </authorList>
    </citation>
    <scope>NUCLEOTIDE SEQUENCE</scope>
</reference>
<dbReference type="SMART" id="SM00418">
    <property type="entry name" value="HTH_ARSR"/>
    <property type="match status" value="1"/>
</dbReference>
<dbReference type="SUPFAM" id="SSF81301">
    <property type="entry name" value="Nucleotidyltransferase"/>
    <property type="match status" value="1"/>
</dbReference>
<dbReference type="Gene3D" id="1.10.10.10">
    <property type="entry name" value="Winged helix-like DNA-binding domain superfamily/Winged helix DNA-binding domain"/>
    <property type="match status" value="1"/>
</dbReference>
<dbReference type="SUPFAM" id="SSF46785">
    <property type="entry name" value="Winged helix' DNA-binding domain"/>
    <property type="match status" value="1"/>
</dbReference>
<dbReference type="CDD" id="cd05403">
    <property type="entry name" value="NT_KNTase_like"/>
    <property type="match status" value="1"/>
</dbReference>
<dbReference type="Gene3D" id="3.30.460.10">
    <property type="entry name" value="Beta Polymerase, domain 2"/>
    <property type="match status" value="1"/>
</dbReference>
<name>A0A6J6U8Q9_9ZZZZ</name>
<dbReference type="InterPro" id="IPR036388">
    <property type="entry name" value="WH-like_DNA-bd_sf"/>
</dbReference>
<dbReference type="CDD" id="cd00090">
    <property type="entry name" value="HTH_ARSR"/>
    <property type="match status" value="1"/>
</dbReference>
<sequence length="206" mass="21993">MPGSSVRGRGSPVTLLPLFRSQTQALVLTRLLLGPGEESITDLSTAVNAYKNAVKHEVDRLEAAGLVSSRSVGRSRLVSVSAPEPVRSILLDLVLHTFGPIRVVGEELSTVDRIDAVFIYGSWAARYARESGPPPDDIDVLVVGDPDPDDLFEAAGRATTRLGKEVNVHVVSEAAWSHPKGEFLTSIKARPLASVPLLPDARGGRS</sequence>
<feature type="domain" description="HTH arsR-type" evidence="1">
    <location>
        <begin position="14"/>
        <end position="95"/>
    </location>
</feature>
<dbReference type="InterPro" id="IPR001845">
    <property type="entry name" value="HTH_ArsR_DNA-bd_dom"/>
</dbReference>
<organism evidence="2">
    <name type="scientific">freshwater metagenome</name>
    <dbReference type="NCBI Taxonomy" id="449393"/>
    <lineage>
        <taxon>unclassified sequences</taxon>
        <taxon>metagenomes</taxon>
        <taxon>ecological metagenomes</taxon>
    </lineage>
</organism>
<gene>
    <name evidence="2" type="ORF">UFOPK2810_01089</name>
</gene>
<evidence type="ECO:0000259" key="1">
    <source>
        <dbReference type="SMART" id="SM00418"/>
    </source>
</evidence>
<dbReference type="EMBL" id="CAEZYZ010000184">
    <property type="protein sequence ID" value="CAB4756221.1"/>
    <property type="molecule type" value="Genomic_DNA"/>
</dbReference>
<evidence type="ECO:0000313" key="2">
    <source>
        <dbReference type="EMBL" id="CAB4756221.1"/>
    </source>
</evidence>
<dbReference type="InterPro" id="IPR036390">
    <property type="entry name" value="WH_DNA-bd_sf"/>
</dbReference>